<dbReference type="GO" id="GO:0004674">
    <property type="term" value="F:protein serine/threonine kinase activity"/>
    <property type="evidence" value="ECO:0007669"/>
    <property type="project" value="UniProtKB-KW"/>
</dbReference>
<dbReference type="AlphaFoldDB" id="A0AB33JY08"/>
<dbReference type="InterPro" id="IPR050267">
    <property type="entry name" value="Anti-sigma-factor_SerPK"/>
</dbReference>
<dbReference type="InterPro" id="IPR003594">
    <property type="entry name" value="HATPase_dom"/>
</dbReference>
<protein>
    <recommendedName>
        <fullName evidence="3">Histidine kinase/HSP90-like ATPase domain-containing protein</fullName>
    </recommendedName>
</protein>
<name>A0AB33JY08_9ACTN</name>
<feature type="domain" description="Histidine kinase/HSP90-like ATPase" evidence="3">
    <location>
        <begin position="47"/>
        <end position="156"/>
    </location>
</feature>
<dbReference type="PANTHER" id="PTHR35526:SF3">
    <property type="entry name" value="ANTI-SIGMA-F FACTOR RSBW"/>
    <property type="match status" value="1"/>
</dbReference>
<evidence type="ECO:0000259" key="3">
    <source>
        <dbReference type="Pfam" id="PF13581"/>
    </source>
</evidence>
<keyword evidence="1" id="KW-0723">Serine/threonine-protein kinase</keyword>
<sequence>MPVTSTARHFKARPINLPHTGAAGADHRPGRALEAADRGAWSATASFPPQPHNVARARQLTRTALAAWGATELTDSAELLMSELVTNALRHGRGAVSITLALTDRTLQISVADFGRSLPEAREAADEDSHGRGLAIVGALCTDWSVTTRLTGKTVSCWLEVGPKND</sequence>
<dbReference type="InterPro" id="IPR036890">
    <property type="entry name" value="HATPase_C_sf"/>
</dbReference>
<gene>
    <name evidence="4" type="ORF">KCMC57_25170</name>
</gene>
<evidence type="ECO:0000256" key="2">
    <source>
        <dbReference type="SAM" id="MobiDB-lite"/>
    </source>
</evidence>
<feature type="region of interest" description="Disordered" evidence="2">
    <location>
        <begin position="1"/>
        <end position="28"/>
    </location>
</feature>
<dbReference type="Pfam" id="PF13581">
    <property type="entry name" value="HATPase_c_2"/>
    <property type="match status" value="1"/>
</dbReference>
<organism evidence="4">
    <name type="scientific">Kitasatospora sp. CMC57</name>
    <dbReference type="NCBI Taxonomy" id="3231513"/>
    <lineage>
        <taxon>Bacteria</taxon>
        <taxon>Bacillati</taxon>
        <taxon>Actinomycetota</taxon>
        <taxon>Actinomycetes</taxon>
        <taxon>Kitasatosporales</taxon>
        <taxon>Streptomycetaceae</taxon>
        <taxon>Kitasatospora</taxon>
    </lineage>
</organism>
<dbReference type="SUPFAM" id="SSF55874">
    <property type="entry name" value="ATPase domain of HSP90 chaperone/DNA topoisomerase II/histidine kinase"/>
    <property type="match status" value="1"/>
</dbReference>
<dbReference type="CDD" id="cd16936">
    <property type="entry name" value="HATPase_RsbW-like"/>
    <property type="match status" value="1"/>
</dbReference>
<evidence type="ECO:0000313" key="4">
    <source>
        <dbReference type="EMBL" id="BFP46149.1"/>
    </source>
</evidence>
<dbReference type="EMBL" id="AP035881">
    <property type="protein sequence ID" value="BFP46149.1"/>
    <property type="molecule type" value="Genomic_DNA"/>
</dbReference>
<dbReference type="PANTHER" id="PTHR35526">
    <property type="entry name" value="ANTI-SIGMA-F FACTOR RSBW-RELATED"/>
    <property type="match status" value="1"/>
</dbReference>
<accession>A0AB33JY08</accession>
<proteinExistence type="predicted"/>
<reference evidence="4" key="1">
    <citation type="submission" date="2024-07" db="EMBL/GenBank/DDBJ databases">
        <title>Complete genome sequences of cellulolytic bacteria, Kitasatospora sp. CMC57 and Streptomyces sp. CMC78, isolated from Japanese agricultural soil.</title>
        <authorList>
            <person name="Hashimoto T."/>
            <person name="Ito M."/>
            <person name="Iwamoto M."/>
            <person name="Fukahori D."/>
            <person name="Shoda T."/>
            <person name="Sakoda M."/>
            <person name="Morohoshi T."/>
            <person name="Mitsuboshi M."/>
            <person name="Nishizawa T."/>
        </authorList>
    </citation>
    <scope>NUCLEOTIDE SEQUENCE</scope>
    <source>
        <strain evidence="4">CMC57</strain>
    </source>
</reference>
<evidence type="ECO:0000256" key="1">
    <source>
        <dbReference type="ARBA" id="ARBA00022527"/>
    </source>
</evidence>
<keyword evidence="1" id="KW-0418">Kinase</keyword>
<dbReference type="Gene3D" id="3.30.565.10">
    <property type="entry name" value="Histidine kinase-like ATPase, C-terminal domain"/>
    <property type="match status" value="1"/>
</dbReference>
<keyword evidence="1" id="KW-0808">Transferase</keyword>